<proteinExistence type="predicted"/>
<sequence length="61" mass="6695">MKEPFYIVATLQPVPGKAQEVIEAIQPLTEYVKANEPGCLQYEMFQPAGAEGNGPVVFIEL</sequence>
<dbReference type="VEuPathDB" id="FungiDB:Z520_06297"/>
<dbReference type="InterPro" id="IPR007138">
    <property type="entry name" value="ABM_dom"/>
</dbReference>
<dbReference type="InterPro" id="IPR011008">
    <property type="entry name" value="Dimeric_a/b-barrel"/>
</dbReference>
<gene>
    <name evidence="2" type="ORF">Z520_06297</name>
</gene>
<dbReference type="Gene3D" id="3.30.70.100">
    <property type="match status" value="1"/>
</dbReference>
<reference evidence="2 3" key="1">
    <citation type="submission" date="2015-01" db="EMBL/GenBank/DDBJ databases">
        <title>The Genome Sequence of Fonsecaea multimorphosa CBS 102226.</title>
        <authorList>
            <consortium name="The Broad Institute Genomics Platform"/>
            <person name="Cuomo C."/>
            <person name="de Hoog S."/>
            <person name="Gorbushina A."/>
            <person name="Stielow B."/>
            <person name="Teixiera M."/>
            <person name="Abouelleil A."/>
            <person name="Chapman S.B."/>
            <person name="Priest M."/>
            <person name="Young S.K."/>
            <person name="Wortman J."/>
            <person name="Nusbaum C."/>
            <person name="Birren B."/>
        </authorList>
    </citation>
    <scope>NUCLEOTIDE SEQUENCE [LARGE SCALE GENOMIC DNA]</scope>
    <source>
        <strain evidence="2 3">CBS 102226</strain>
    </source>
</reference>
<dbReference type="RefSeq" id="XP_016632340.1">
    <property type="nucleotide sequence ID" value="XM_016776798.1"/>
</dbReference>
<dbReference type="Proteomes" id="UP000053411">
    <property type="component" value="Unassembled WGS sequence"/>
</dbReference>
<dbReference type="Pfam" id="PF03992">
    <property type="entry name" value="ABM"/>
    <property type="match status" value="1"/>
</dbReference>
<dbReference type="SUPFAM" id="SSF54909">
    <property type="entry name" value="Dimeric alpha+beta barrel"/>
    <property type="match status" value="1"/>
</dbReference>
<keyword evidence="3" id="KW-1185">Reference proteome</keyword>
<feature type="domain" description="ABM" evidence="1">
    <location>
        <begin position="4"/>
        <end position="60"/>
    </location>
</feature>
<dbReference type="EMBL" id="KN848072">
    <property type="protein sequence ID" value="KIX98217.1"/>
    <property type="molecule type" value="Genomic_DNA"/>
</dbReference>
<organism evidence="2 3">
    <name type="scientific">Fonsecaea multimorphosa CBS 102226</name>
    <dbReference type="NCBI Taxonomy" id="1442371"/>
    <lineage>
        <taxon>Eukaryota</taxon>
        <taxon>Fungi</taxon>
        <taxon>Dikarya</taxon>
        <taxon>Ascomycota</taxon>
        <taxon>Pezizomycotina</taxon>
        <taxon>Eurotiomycetes</taxon>
        <taxon>Chaetothyriomycetidae</taxon>
        <taxon>Chaetothyriales</taxon>
        <taxon>Herpotrichiellaceae</taxon>
        <taxon>Fonsecaea</taxon>
    </lineage>
</organism>
<accession>A0A0D2JXC7</accession>
<dbReference type="AlphaFoldDB" id="A0A0D2JXC7"/>
<name>A0A0D2JXC7_9EURO</name>
<protein>
    <recommendedName>
        <fullName evidence="1">ABM domain-containing protein</fullName>
    </recommendedName>
</protein>
<dbReference type="GeneID" id="27712043"/>
<evidence type="ECO:0000313" key="3">
    <source>
        <dbReference type="Proteomes" id="UP000053411"/>
    </source>
</evidence>
<evidence type="ECO:0000259" key="1">
    <source>
        <dbReference type="Pfam" id="PF03992"/>
    </source>
</evidence>
<dbReference type="OrthoDB" id="10011777at2759"/>
<evidence type="ECO:0000313" key="2">
    <source>
        <dbReference type="EMBL" id="KIX98217.1"/>
    </source>
</evidence>